<evidence type="ECO:0000256" key="11">
    <source>
        <dbReference type="SAM" id="MobiDB-lite"/>
    </source>
</evidence>
<dbReference type="AlphaFoldDB" id="A0A840V7M2"/>
<proteinExistence type="predicted"/>
<accession>A0A840V7M2</accession>
<dbReference type="PROSITE" id="PS50109">
    <property type="entry name" value="HIS_KIN"/>
    <property type="match status" value="1"/>
</dbReference>
<dbReference type="GO" id="GO:0000155">
    <property type="term" value="F:phosphorelay sensor kinase activity"/>
    <property type="evidence" value="ECO:0007669"/>
    <property type="project" value="InterPro"/>
</dbReference>
<dbReference type="InterPro" id="IPR003660">
    <property type="entry name" value="HAMP_dom"/>
</dbReference>
<feature type="region of interest" description="Disordered" evidence="11">
    <location>
        <begin position="58"/>
        <end position="77"/>
    </location>
</feature>
<evidence type="ECO:0000259" key="14">
    <source>
        <dbReference type="PROSITE" id="PS50885"/>
    </source>
</evidence>
<evidence type="ECO:0000256" key="5">
    <source>
        <dbReference type="ARBA" id="ARBA00022679"/>
    </source>
</evidence>
<dbReference type="CDD" id="cd00075">
    <property type="entry name" value="HATPase"/>
    <property type="match status" value="1"/>
</dbReference>
<feature type="transmembrane region" description="Helical" evidence="12">
    <location>
        <begin position="12"/>
        <end position="31"/>
    </location>
</feature>
<dbReference type="SUPFAM" id="SSF158472">
    <property type="entry name" value="HAMP domain-like"/>
    <property type="match status" value="1"/>
</dbReference>
<dbReference type="EMBL" id="JACHFD010000003">
    <property type="protein sequence ID" value="MBB5350738.1"/>
    <property type="molecule type" value="Genomic_DNA"/>
</dbReference>
<dbReference type="SMART" id="SM00388">
    <property type="entry name" value="HisKA"/>
    <property type="match status" value="1"/>
</dbReference>
<dbReference type="SMART" id="SM00304">
    <property type="entry name" value="HAMP"/>
    <property type="match status" value="1"/>
</dbReference>
<dbReference type="SMART" id="SM00387">
    <property type="entry name" value="HATPase_c"/>
    <property type="match status" value="1"/>
</dbReference>
<evidence type="ECO:0000256" key="12">
    <source>
        <dbReference type="SAM" id="Phobius"/>
    </source>
</evidence>
<dbReference type="GO" id="GO:0005886">
    <property type="term" value="C:plasma membrane"/>
    <property type="evidence" value="ECO:0007669"/>
    <property type="project" value="TreeGrafter"/>
</dbReference>
<dbReference type="InterPro" id="IPR050428">
    <property type="entry name" value="TCS_sensor_his_kinase"/>
</dbReference>
<feature type="compositionally biased region" description="Basic and acidic residues" evidence="11">
    <location>
        <begin position="65"/>
        <end position="77"/>
    </location>
</feature>
<dbReference type="PROSITE" id="PS50885">
    <property type="entry name" value="HAMP"/>
    <property type="match status" value="1"/>
</dbReference>
<keyword evidence="6 12" id="KW-0812">Transmembrane</keyword>
<protein>
    <recommendedName>
        <fullName evidence="3">histidine kinase</fullName>
        <ecNumber evidence="3">2.7.13.3</ecNumber>
    </recommendedName>
</protein>
<comment type="catalytic activity">
    <reaction evidence="1">
        <text>ATP + protein L-histidine = ADP + protein N-phospho-L-histidine.</text>
        <dbReference type="EC" id="2.7.13.3"/>
    </reaction>
</comment>
<evidence type="ECO:0000256" key="8">
    <source>
        <dbReference type="ARBA" id="ARBA00022989"/>
    </source>
</evidence>
<dbReference type="RefSeq" id="WP_184016274.1">
    <property type="nucleotide sequence ID" value="NZ_JACHFD010000003.1"/>
</dbReference>
<dbReference type="SUPFAM" id="SSF55874">
    <property type="entry name" value="ATPase domain of HSP90 chaperone/DNA topoisomerase II/histidine kinase"/>
    <property type="match status" value="1"/>
</dbReference>
<evidence type="ECO:0000256" key="9">
    <source>
        <dbReference type="ARBA" id="ARBA00023012"/>
    </source>
</evidence>
<evidence type="ECO:0000313" key="15">
    <source>
        <dbReference type="EMBL" id="MBB5350738.1"/>
    </source>
</evidence>
<feature type="domain" description="HAMP" evidence="14">
    <location>
        <begin position="201"/>
        <end position="254"/>
    </location>
</feature>
<dbReference type="InterPro" id="IPR004358">
    <property type="entry name" value="Sig_transdc_His_kin-like_C"/>
</dbReference>
<dbReference type="PRINTS" id="PR00344">
    <property type="entry name" value="BCTRLSENSOR"/>
</dbReference>
<dbReference type="FunFam" id="3.30.565.10:FF:000006">
    <property type="entry name" value="Sensor histidine kinase WalK"/>
    <property type="match status" value="1"/>
</dbReference>
<keyword evidence="4" id="KW-0597">Phosphoprotein</keyword>
<evidence type="ECO:0000259" key="13">
    <source>
        <dbReference type="PROSITE" id="PS50109"/>
    </source>
</evidence>
<dbReference type="Pfam" id="PF02518">
    <property type="entry name" value="HATPase_c"/>
    <property type="match status" value="1"/>
</dbReference>
<evidence type="ECO:0000313" key="16">
    <source>
        <dbReference type="Proteomes" id="UP000557717"/>
    </source>
</evidence>
<dbReference type="InterPro" id="IPR036890">
    <property type="entry name" value="HATPase_C_sf"/>
</dbReference>
<comment type="subcellular location">
    <subcellularLocation>
        <location evidence="2">Membrane</location>
    </subcellularLocation>
</comment>
<evidence type="ECO:0000256" key="3">
    <source>
        <dbReference type="ARBA" id="ARBA00012438"/>
    </source>
</evidence>
<sequence>MKRPFHSIRWRLLLWHSLVSLGLVVAVWLLANRLSTRDRMERIDRDLHDHEKSFYRGVFAPKNSSNDKDGPPSLDDIRDRLRSLGNPAIDPPEFRDLFKSDPAGTYIVVWDSDGSSLFTSPNAPAGLTRPTKVRPERSERSVCDRGTLHELHSAHPSGIITVIGRDISTELGALYRFRILLAVGGASILLAAIAGGWWLAGRALKPIHTISQTASRIAAGKLEERIAIPDRDNELDQLAHVLNDTFDRLASGIERQKRFTADASHELRTPLTIILTETQRALRSERDPAQYRQFLENCQTAAQRMRGIVDSLLVLDRHDVGAESRAHRPCDLAEIARGVTDRLAPLAQERGSNLHRQLSPALVGGDPEWLETAVQNLLSNALSHPPAGTSVSVRCGHRGGESYVEVHDEGPGIPQEHLPRLFDRFYRVDRARTQTQGHTGLGLAIVQTIATAHHGRLEVTSNAGQGTTFCLTFPHLPS</sequence>
<feature type="domain" description="Histidine kinase" evidence="13">
    <location>
        <begin position="262"/>
        <end position="477"/>
    </location>
</feature>
<evidence type="ECO:0000256" key="2">
    <source>
        <dbReference type="ARBA" id="ARBA00004370"/>
    </source>
</evidence>
<dbReference type="CDD" id="cd00082">
    <property type="entry name" value="HisKA"/>
    <property type="match status" value="1"/>
</dbReference>
<keyword evidence="10 12" id="KW-0472">Membrane</keyword>
<evidence type="ECO:0000256" key="6">
    <source>
        <dbReference type="ARBA" id="ARBA00022692"/>
    </source>
</evidence>
<comment type="caution">
    <text evidence="15">The sequence shown here is derived from an EMBL/GenBank/DDBJ whole genome shotgun (WGS) entry which is preliminary data.</text>
</comment>
<dbReference type="InterPro" id="IPR003594">
    <property type="entry name" value="HATPase_dom"/>
</dbReference>
<evidence type="ECO:0000256" key="1">
    <source>
        <dbReference type="ARBA" id="ARBA00000085"/>
    </source>
</evidence>
<dbReference type="SUPFAM" id="SSF47384">
    <property type="entry name" value="Homodimeric domain of signal transducing histidine kinase"/>
    <property type="match status" value="1"/>
</dbReference>
<dbReference type="CDD" id="cd06225">
    <property type="entry name" value="HAMP"/>
    <property type="match status" value="1"/>
</dbReference>
<organism evidence="15 16">
    <name type="scientific">Haloferula luteola</name>
    <dbReference type="NCBI Taxonomy" id="595692"/>
    <lineage>
        <taxon>Bacteria</taxon>
        <taxon>Pseudomonadati</taxon>
        <taxon>Verrucomicrobiota</taxon>
        <taxon>Verrucomicrobiia</taxon>
        <taxon>Verrucomicrobiales</taxon>
        <taxon>Verrucomicrobiaceae</taxon>
        <taxon>Haloferula</taxon>
    </lineage>
</organism>
<dbReference type="Pfam" id="PF00672">
    <property type="entry name" value="HAMP"/>
    <property type="match status" value="1"/>
</dbReference>
<dbReference type="EC" id="2.7.13.3" evidence="3"/>
<dbReference type="InterPro" id="IPR003661">
    <property type="entry name" value="HisK_dim/P_dom"/>
</dbReference>
<dbReference type="InterPro" id="IPR036097">
    <property type="entry name" value="HisK_dim/P_sf"/>
</dbReference>
<dbReference type="Pfam" id="PF00512">
    <property type="entry name" value="HisKA"/>
    <property type="match status" value="1"/>
</dbReference>
<gene>
    <name evidence="15" type="ORF">HNR46_000966</name>
</gene>
<dbReference type="Gene3D" id="3.30.565.10">
    <property type="entry name" value="Histidine kinase-like ATPase, C-terminal domain"/>
    <property type="match status" value="1"/>
</dbReference>
<evidence type="ECO:0000256" key="7">
    <source>
        <dbReference type="ARBA" id="ARBA00022777"/>
    </source>
</evidence>
<evidence type="ECO:0000256" key="4">
    <source>
        <dbReference type="ARBA" id="ARBA00022553"/>
    </source>
</evidence>
<dbReference type="PANTHER" id="PTHR45436">
    <property type="entry name" value="SENSOR HISTIDINE KINASE YKOH"/>
    <property type="match status" value="1"/>
</dbReference>
<keyword evidence="9" id="KW-0902">Two-component regulatory system</keyword>
<dbReference type="Gene3D" id="1.10.287.130">
    <property type="match status" value="1"/>
</dbReference>
<dbReference type="Gene3D" id="6.10.340.10">
    <property type="match status" value="1"/>
</dbReference>
<keyword evidence="8 12" id="KW-1133">Transmembrane helix</keyword>
<keyword evidence="7 15" id="KW-0418">Kinase</keyword>
<dbReference type="Proteomes" id="UP000557717">
    <property type="component" value="Unassembled WGS sequence"/>
</dbReference>
<keyword evidence="5" id="KW-0808">Transferase</keyword>
<evidence type="ECO:0000256" key="10">
    <source>
        <dbReference type="ARBA" id="ARBA00023136"/>
    </source>
</evidence>
<reference evidence="15 16" key="1">
    <citation type="submission" date="2020-08" db="EMBL/GenBank/DDBJ databases">
        <title>Genomic Encyclopedia of Type Strains, Phase IV (KMG-IV): sequencing the most valuable type-strain genomes for metagenomic binning, comparative biology and taxonomic classification.</title>
        <authorList>
            <person name="Goeker M."/>
        </authorList>
    </citation>
    <scope>NUCLEOTIDE SEQUENCE [LARGE SCALE GENOMIC DNA]</scope>
    <source>
        <strain evidence="15 16">YC6886</strain>
    </source>
</reference>
<keyword evidence="16" id="KW-1185">Reference proteome</keyword>
<name>A0A840V7M2_9BACT</name>
<dbReference type="PANTHER" id="PTHR45436:SF5">
    <property type="entry name" value="SENSOR HISTIDINE KINASE TRCS"/>
    <property type="match status" value="1"/>
</dbReference>
<feature type="transmembrane region" description="Helical" evidence="12">
    <location>
        <begin position="179"/>
        <end position="200"/>
    </location>
</feature>
<dbReference type="InterPro" id="IPR005467">
    <property type="entry name" value="His_kinase_dom"/>
</dbReference>